<dbReference type="InParanoid" id="A0A251TS97"/>
<gene>
    <name evidence="2" type="ORF">HannXRQ_Chr09g0238281</name>
</gene>
<dbReference type="AlphaFoldDB" id="A0A251TS97"/>
<reference evidence="3" key="1">
    <citation type="journal article" date="2017" name="Nature">
        <title>The sunflower genome provides insights into oil metabolism, flowering and Asterid evolution.</title>
        <authorList>
            <person name="Badouin H."/>
            <person name="Gouzy J."/>
            <person name="Grassa C.J."/>
            <person name="Murat F."/>
            <person name="Staton S.E."/>
            <person name="Cottret L."/>
            <person name="Lelandais-Briere C."/>
            <person name="Owens G.L."/>
            <person name="Carrere S."/>
            <person name="Mayjonade B."/>
            <person name="Legrand L."/>
            <person name="Gill N."/>
            <person name="Kane N.C."/>
            <person name="Bowers J.E."/>
            <person name="Hubner S."/>
            <person name="Bellec A."/>
            <person name="Berard A."/>
            <person name="Berges H."/>
            <person name="Blanchet N."/>
            <person name="Boniface M.C."/>
            <person name="Brunel D."/>
            <person name="Catrice O."/>
            <person name="Chaidir N."/>
            <person name="Claudel C."/>
            <person name="Donnadieu C."/>
            <person name="Faraut T."/>
            <person name="Fievet G."/>
            <person name="Helmstetter N."/>
            <person name="King M."/>
            <person name="Knapp S.J."/>
            <person name="Lai Z."/>
            <person name="Le Paslier M.C."/>
            <person name="Lippi Y."/>
            <person name="Lorenzon L."/>
            <person name="Mandel J.R."/>
            <person name="Marage G."/>
            <person name="Marchand G."/>
            <person name="Marquand E."/>
            <person name="Bret-Mestries E."/>
            <person name="Morien E."/>
            <person name="Nambeesan S."/>
            <person name="Nguyen T."/>
            <person name="Pegot-Espagnet P."/>
            <person name="Pouilly N."/>
            <person name="Raftis F."/>
            <person name="Sallet E."/>
            <person name="Schiex T."/>
            <person name="Thomas J."/>
            <person name="Vandecasteele C."/>
            <person name="Vares D."/>
            <person name="Vear F."/>
            <person name="Vautrin S."/>
            <person name="Crespi M."/>
            <person name="Mangin B."/>
            <person name="Burke J.M."/>
            <person name="Salse J."/>
            <person name="Munos S."/>
            <person name="Vincourt P."/>
            <person name="Rieseberg L.H."/>
            <person name="Langlade N.B."/>
        </authorList>
    </citation>
    <scope>NUCLEOTIDE SEQUENCE [LARGE SCALE GENOMIC DNA]</scope>
    <source>
        <strain evidence="3">cv. SF193</strain>
    </source>
</reference>
<feature type="region of interest" description="Disordered" evidence="1">
    <location>
        <begin position="1"/>
        <end position="38"/>
    </location>
</feature>
<accession>A0A251TS97</accession>
<dbReference type="EMBL" id="CM007898">
    <property type="protein sequence ID" value="OTG13452.1"/>
    <property type="molecule type" value="Genomic_DNA"/>
</dbReference>
<evidence type="ECO:0000256" key="1">
    <source>
        <dbReference type="SAM" id="MobiDB-lite"/>
    </source>
</evidence>
<keyword evidence="3" id="KW-1185">Reference proteome</keyword>
<dbReference type="Proteomes" id="UP000215914">
    <property type="component" value="Chromosome 9"/>
</dbReference>
<feature type="compositionally biased region" description="Polar residues" evidence="1">
    <location>
        <begin position="1"/>
        <end position="10"/>
    </location>
</feature>
<protein>
    <submittedName>
        <fullName evidence="2">Uncharacterized protein</fullName>
    </submittedName>
</protein>
<organism evidence="2 3">
    <name type="scientific">Helianthus annuus</name>
    <name type="common">Common sunflower</name>
    <dbReference type="NCBI Taxonomy" id="4232"/>
    <lineage>
        <taxon>Eukaryota</taxon>
        <taxon>Viridiplantae</taxon>
        <taxon>Streptophyta</taxon>
        <taxon>Embryophyta</taxon>
        <taxon>Tracheophyta</taxon>
        <taxon>Spermatophyta</taxon>
        <taxon>Magnoliopsida</taxon>
        <taxon>eudicotyledons</taxon>
        <taxon>Gunneridae</taxon>
        <taxon>Pentapetalae</taxon>
        <taxon>asterids</taxon>
        <taxon>campanulids</taxon>
        <taxon>Asterales</taxon>
        <taxon>Asteraceae</taxon>
        <taxon>Asteroideae</taxon>
        <taxon>Heliantheae alliance</taxon>
        <taxon>Heliantheae</taxon>
        <taxon>Helianthus</taxon>
    </lineage>
</organism>
<evidence type="ECO:0000313" key="3">
    <source>
        <dbReference type="Proteomes" id="UP000215914"/>
    </source>
</evidence>
<proteinExistence type="predicted"/>
<sequence length="564" mass="61272">MVSSSNTGVSDTVDPMAVVSDYEIPSEGGVNTSDTTSTDDDDFQPFALPDIGVQIQPADGIPAGDLPLAVIPAPVPLAVFPVVAAPLDVVSDDDIDLFEEGPPEDDYEGGAPIDADVILPIAEAPVEELPVGSHVPDSLESVASASLHDQSVQHHSSDANPNMAMSAAPGPSHEFEFDHEVDEDFDPVFPPDFDPDQEIEFIHLDQPLEAPVAPIDPLFDIPADFDMDLVDPEPVMAPEPVVDHDPVIDEAPAVASPDMGAPAIAPLVDDIPIADLPVVAPPLMDDPVVDAPLPDPVPVLFDRAPFGAHIDPRYADTRNGWIDDDDDYPSFVLPITPPVAPVSAPTDIPLFPPHTTDDHRTDLPITFLQDIPPPRPGEGSSRQPPVSVPPVLSSCLPFTSQFPHVAPPTAPSFIPSSEPFLWTTPPIMPLSDPYHPYHVGYTTEDILTSLMMQQDALTRRIQDLERAPRPPCHCQAPFAAPHTPRPLSPDSDVRFLTSEQQITYFLHVCRALEEDWLHMRRLLFSHFPPPPPPPSAQAFWFDAGRLLLRRPRLCRLHSILKTAF</sequence>
<evidence type="ECO:0000313" key="2">
    <source>
        <dbReference type="EMBL" id="OTG13452.1"/>
    </source>
</evidence>
<name>A0A251TS97_HELAN</name>